<dbReference type="Gene3D" id="3.55.50.30">
    <property type="match status" value="1"/>
</dbReference>
<feature type="compositionally biased region" description="Polar residues" evidence="4">
    <location>
        <begin position="48"/>
        <end position="69"/>
    </location>
</feature>
<feature type="non-terminal residue" evidence="7">
    <location>
        <position position="1"/>
    </location>
</feature>
<dbReference type="Pfam" id="PF21305">
    <property type="entry name" value="type_II_gspD_N0"/>
    <property type="match status" value="1"/>
</dbReference>
<dbReference type="InterPro" id="IPR050810">
    <property type="entry name" value="Bact_Secretion_Sys_Channel"/>
</dbReference>
<comment type="caution">
    <text evidence="7">The sequence shown here is derived from an EMBL/GenBank/DDBJ whole genome shotgun (WGS) entry which is preliminary data.</text>
</comment>
<keyword evidence="2" id="KW-0732">Signal</keyword>
<gene>
    <name evidence="7" type="ORF">S01H1_59205</name>
</gene>
<evidence type="ECO:0000259" key="6">
    <source>
        <dbReference type="Pfam" id="PF21305"/>
    </source>
</evidence>
<feature type="non-terminal residue" evidence="7">
    <location>
        <position position="255"/>
    </location>
</feature>
<dbReference type="GO" id="GO:0015627">
    <property type="term" value="C:type II protein secretion system complex"/>
    <property type="evidence" value="ECO:0007669"/>
    <property type="project" value="TreeGrafter"/>
</dbReference>
<keyword evidence="3" id="KW-0472">Membrane</keyword>
<dbReference type="GO" id="GO:0016020">
    <property type="term" value="C:membrane"/>
    <property type="evidence" value="ECO:0007669"/>
    <property type="project" value="UniProtKB-SubCell"/>
</dbReference>
<evidence type="ECO:0000256" key="1">
    <source>
        <dbReference type="ARBA" id="ARBA00004370"/>
    </source>
</evidence>
<evidence type="ECO:0000259" key="5">
    <source>
        <dbReference type="Pfam" id="PF03958"/>
    </source>
</evidence>
<dbReference type="Gene3D" id="3.30.1370.120">
    <property type="match status" value="1"/>
</dbReference>
<name>X0WME2_9ZZZZ</name>
<dbReference type="AlphaFoldDB" id="X0WME2"/>
<protein>
    <submittedName>
        <fullName evidence="7">Uncharacterized protein</fullName>
    </submittedName>
</protein>
<evidence type="ECO:0000313" key="7">
    <source>
        <dbReference type="EMBL" id="GAG25678.1"/>
    </source>
</evidence>
<evidence type="ECO:0000256" key="2">
    <source>
        <dbReference type="ARBA" id="ARBA00022729"/>
    </source>
</evidence>
<evidence type="ECO:0000256" key="4">
    <source>
        <dbReference type="SAM" id="MobiDB-lite"/>
    </source>
</evidence>
<dbReference type="PANTHER" id="PTHR30332:SF24">
    <property type="entry name" value="SECRETIN GSPD-RELATED"/>
    <property type="match status" value="1"/>
</dbReference>
<dbReference type="InterPro" id="IPR038591">
    <property type="entry name" value="NolW-like_sf"/>
</dbReference>
<evidence type="ECO:0000256" key="3">
    <source>
        <dbReference type="ARBA" id="ARBA00023136"/>
    </source>
</evidence>
<dbReference type="InterPro" id="IPR005644">
    <property type="entry name" value="NolW-like"/>
</dbReference>
<dbReference type="GO" id="GO:0009306">
    <property type="term" value="P:protein secretion"/>
    <property type="evidence" value="ECO:0007669"/>
    <property type="project" value="TreeGrafter"/>
</dbReference>
<dbReference type="PANTHER" id="PTHR30332">
    <property type="entry name" value="PROBABLE GENERAL SECRETION PATHWAY PROTEIN D"/>
    <property type="match status" value="1"/>
</dbReference>
<proteinExistence type="predicted"/>
<dbReference type="InterPro" id="IPR049371">
    <property type="entry name" value="GspD-like_N0"/>
</dbReference>
<dbReference type="EMBL" id="BARS01038713">
    <property type="protein sequence ID" value="GAG25678.1"/>
    <property type="molecule type" value="Genomic_DNA"/>
</dbReference>
<comment type="subcellular location">
    <subcellularLocation>
        <location evidence="1">Membrane</location>
    </subcellularLocation>
</comment>
<organism evidence="7">
    <name type="scientific">marine sediment metagenome</name>
    <dbReference type="NCBI Taxonomy" id="412755"/>
    <lineage>
        <taxon>unclassified sequences</taxon>
        <taxon>metagenomes</taxon>
        <taxon>ecological metagenomes</taxon>
    </lineage>
</organism>
<feature type="domain" description="NolW-like" evidence="5">
    <location>
        <begin position="183"/>
        <end position="241"/>
    </location>
</feature>
<dbReference type="Pfam" id="PF03958">
    <property type="entry name" value="Secretin_N"/>
    <property type="match status" value="1"/>
</dbReference>
<feature type="domain" description="GspD-like N0" evidence="6">
    <location>
        <begin position="87"/>
        <end position="157"/>
    </location>
</feature>
<reference evidence="7" key="1">
    <citation type="journal article" date="2014" name="Front. Microbiol.">
        <title>High frequency of phylogenetically diverse reductive dehalogenase-homologous genes in deep subseafloor sedimentary metagenomes.</title>
        <authorList>
            <person name="Kawai M."/>
            <person name="Futagami T."/>
            <person name="Toyoda A."/>
            <person name="Takaki Y."/>
            <person name="Nishi S."/>
            <person name="Hori S."/>
            <person name="Arai W."/>
            <person name="Tsubouchi T."/>
            <person name="Morono Y."/>
            <person name="Uchiyama I."/>
            <person name="Ito T."/>
            <person name="Fujiyama A."/>
            <person name="Inagaki F."/>
            <person name="Takami H."/>
        </authorList>
    </citation>
    <scope>NUCLEOTIDE SEQUENCE</scope>
    <source>
        <strain evidence="7">Expedition CK06-06</strain>
    </source>
</reference>
<sequence>EKEKKAAPGNPLLPAGSKTFNQEKEEKKAQKKATPENPPHPAGMETLKTASWKSPVLNTPPQTGISTSPEGRKEKLVEGKSVHVELAFDNADLYEVLDATLYELFKVNYMLDPSIKAKVTFHISGDYTRSQFVNILNNVLQLNKIAIVKGPGDIFKIVRRPMSAGVANAPLVTGGENVVGDITRMIRLRYLSAAKALGNVRPFLSTGAVLTLNTMNNSLVITDTPDNVAKAASILGALDVPYFSDISWRLFPVKE</sequence>
<accession>X0WME2</accession>
<feature type="region of interest" description="Disordered" evidence="4">
    <location>
        <begin position="1"/>
        <end position="74"/>
    </location>
</feature>